<dbReference type="Proteomes" id="UP000077826">
    <property type="component" value="Unassembled WGS sequence"/>
</dbReference>
<sequence length="64" mass="7380">MDEEIEVNEDVNEFDVWYQQLISVLALTGKRAPYKMAWMDLYERGLTPEEAAPEGPCQLAFDNV</sequence>
<gene>
    <name evidence="1" type="ORF">SAMEA2273558_01507</name>
</gene>
<dbReference type="EMBL" id="FLDK01000003">
    <property type="protein sequence ID" value="SAS87674.1"/>
    <property type="molecule type" value="Genomic_DNA"/>
</dbReference>
<organism evidence="1 2">
    <name type="scientific">Klebsiella pneumoniae</name>
    <dbReference type="NCBI Taxonomy" id="573"/>
    <lineage>
        <taxon>Bacteria</taxon>
        <taxon>Pseudomonadati</taxon>
        <taxon>Pseudomonadota</taxon>
        <taxon>Gammaproteobacteria</taxon>
        <taxon>Enterobacterales</taxon>
        <taxon>Enterobacteriaceae</taxon>
        <taxon>Klebsiella/Raoultella group</taxon>
        <taxon>Klebsiella</taxon>
        <taxon>Klebsiella pneumoniae complex</taxon>
    </lineage>
</organism>
<dbReference type="AlphaFoldDB" id="A0AAX2B5E4"/>
<protein>
    <submittedName>
        <fullName evidence="1">Uncharacterized protein</fullName>
    </submittedName>
</protein>
<dbReference type="RefSeq" id="WP_040150096.1">
    <property type="nucleotide sequence ID" value="NZ_BFEB01000204.1"/>
</dbReference>
<comment type="caution">
    <text evidence="1">The sequence shown here is derived from an EMBL/GenBank/DDBJ whole genome shotgun (WGS) entry which is preliminary data.</text>
</comment>
<proteinExistence type="predicted"/>
<evidence type="ECO:0000313" key="1">
    <source>
        <dbReference type="EMBL" id="SAS87674.1"/>
    </source>
</evidence>
<evidence type="ECO:0000313" key="2">
    <source>
        <dbReference type="Proteomes" id="UP000077826"/>
    </source>
</evidence>
<accession>A0AAX2B5E4</accession>
<name>A0AAX2B5E4_KLEPN</name>
<reference evidence="1 2" key="1">
    <citation type="submission" date="2016-04" db="EMBL/GenBank/DDBJ databases">
        <authorList>
            <consortium name="Pathogen Informatics"/>
        </authorList>
    </citation>
    <scope>NUCLEOTIDE SEQUENCE [LARGE SCALE GENOMIC DNA]</scope>
    <source>
        <strain evidence="2">k480</strain>
    </source>
</reference>